<comment type="caution">
    <text evidence="1">The sequence shown here is derived from an EMBL/GenBank/DDBJ whole genome shotgun (WGS) entry which is preliminary data.</text>
</comment>
<dbReference type="EMBL" id="JAWDJW010000268">
    <property type="protein sequence ID" value="KAK3081145.1"/>
    <property type="molecule type" value="Genomic_DNA"/>
</dbReference>
<gene>
    <name evidence="1" type="ORF">LTS18_009790</name>
</gene>
<organism evidence="1 2">
    <name type="scientific">Coniosporium uncinatum</name>
    <dbReference type="NCBI Taxonomy" id="93489"/>
    <lineage>
        <taxon>Eukaryota</taxon>
        <taxon>Fungi</taxon>
        <taxon>Dikarya</taxon>
        <taxon>Ascomycota</taxon>
        <taxon>Pezizomycotina</taxon>
        <taxon>Dothideomycetes</taxon>
        <taxon>Dothideomycetes incertae sedis</taxon>
        <taxon>Coniosporium</taxon>
    </lineage>
</organism>
<keyword evidence="2" id="KW-1185">Reference proteome</keyword>
<sequence length="289" mass="33209">MLPLSIWPMEIFHVEGPEDGIKFFQFVQLLQEHLDEQVNTVTVTATKQAAHRHLSAEAFRLGMVADGVLDSNGLLPKNRIGRGLLNELKNEQFNKIDAVNTVAPESLASVEAVWIRDGKWRAELHLPAKVARAMGESRRWRLRCTFGENDDHDAEHDEDIESDHSSDAGVSDDGDRDVHVGRNEEMEELRREVRELNDNDVEEMDVDEEEDDDLFVRSYAGTKRMNRTVYNDDEEEEGMDDGVPQRRYKRVPAVKARLGQMWDETDDRIGETERNYQSSMAPTTKRSHF</sequence>
<dbReference type="Proteomes" id="UP001186974">
    <property type="component" value="Unassembled WGS sequence"/>
</dbReference>
<protein>
    <submittedName>
        <fullName evidence="1">Uncharacterized protein</fullName>
    </submittedName>
</protein>
<name>A0ACC3DWG3_9PEZI</name>
<evidence type="ECO:0000313" key="1">
    <source>
        <dbReference type="EMBL" id="KAK3081145.1"/>
    </source>
</evidence>
<proteinExistence type="predicted"/>
<evidence type="ECO:0000313" key="2">
    <source>
        <dbReference type="Proteomes" id="UP001186974"/>
    </source>
</evidence>
<reference evidence="1" key="1">
    <citation type="submission" date="2024-09" db="EMBL/GenBank/DDBJ databases">
        <title>Black Yeasts Isolated from many extreme environments.</title>
        <authorList>
            <person name="Coleine C."/>
            <person name="Stajich J.E."/>
            <person name="Selbmann L."/>
        </authorList>
    </citation>
    <scope>NUCLEOTIDE SEQUENCE</scope>
    <source>
        <strain evidence="1">CCFEE 5737</strain>
    </source>
</reference>
<accession>A0ACC3DWG3</accession>